<evidence type="ECO:0000313" key="3">
    <source>
        <dbReference type="Proteomes" id="UP000011976"/>
    </source>
</evidence>
<name>M9MFS0_PSEA3</name>
<organism evidence="2 3">
    <name type="scientific">Pseudozyma antarctica (strain T-34)</name>
    <name type="common">Yeast</name>
    <name type="synonym">Candida antarctica</name>
    <dbReference type="NCBI Taxonomy" id="1151754"/>
    <lineage>
        <taxon>Eukaryota</taxon>
        <taxon>Fungi</taxon>
        <taxon>Dikarya</taxon>
        <taxon>Basidiomycota</taxon>
        <taxon>Ustilaginomycotina</taxon>
        <taxon>Ustilaginomycetes</taxon>
        <taxon>Ustilaginales</taxon>
        <taxon>Ustilaginaceae</taxon>
        <taxon>Moesziomyces</taxon>
    </lineage>
</organism>
<dbReference type="AlphaFoldDB" id="M9MFS0"/>
<feature type="compositionally biased region" description="Low complexity" evidence="1">
    <location>
        <begin position="55"/>
        <end position="67"/>
    </location>
</feature>
<dbReference type="EMBL" id="DF196788">
    <property type="protein sequence ID" value="GAC76443.1"/>
    <property type="molecule type" value="Genomic_DNA"/>
</dbReference>
<feature type="non-terminal residue" evidence="2">
    <location>
        <position position="1"/>
    </location>
</feature>
<gene>
    <name evidence="2" type="ORF">PANT_22c00030</name>
</gene>
<evidence type="ECO:0000256" key="1">
    <source>
        <dbReference type="SAM" id="MobiDB-lite"/>
    </source>
</evidence>
<feature type="region of interest" description="Disordered" evidence="1">
    <location>
        <begin position="242"/>
        <end position="261"/>
    </location>
</feature>
<reference evidence="3" key="1">
    <citation type="journal article" date="2013" name="Genome Announc.">
        <title>Genome sequence of the basidiomycetous yeast Pseudozyma antarctica T-34, a producer of the glycolipid biosurfactants mannosylerythritol lipids.</title>
        <authorList>
            <person name="Morita T."/>
            <person name="Koike H."/>
            <person name="Koyama Y."/>
            <person name="Hagiwara H."/>
            <person name="Ito E."/>
            <person name="Fukuoka T."/>
            <person name="Imura T."/>
            <person name="Machida M."/>
            <person name="Kitamoto D."/>
        </authorList>
    </citation>
    <scope>NUCLEOTIDE SEQUENCE [LARGE SCALE GENOMIC DNA]</scope>
    <source>
        <strain evidence="3">T-34</strain>
    </source>
</reference>
<feature type="compositionally biased region" description="Basic and acidic residues" evidence="1">
    <location>
        <begin position="84"/>
        <end position="93"/>
    </location>
</feature>
<feature type="region of interest" description="Disordered" evidence="1">
    <location>
        <begin position="54"/>
        <end position="95"/>
    </location>
</feature>
<protein>
    <submittedName>
        <fullName evidence="2">5' nucleotidase</fullName>
    </submittedName>
</protein>
<sequence length="315" mass="32477">LPTTPVKRGRAGSAGEWCMVVDQSPGGFRDALHIGGSEHHSAYDSVSRRFNEPLTTPHSSATSTAAAVGGVNGADTSSRAAKRTRTDAAHGGHDSALFDPTLASGLLTQIRELLALVSRAAAQDGQLYTGDTSSDESAAAAHDEAEGGDAAIALGATADDGDDHAALALLAAGASRAQRGEPTALEREIVSRATALRAAFSTLEEAAKTLPGAAEMGITDQRRLIAALDSLVRKQNTDLQNLPHPNAHPPNGEGHAKPAFGKGAVASSSFHLDQGQMDQLRSDISAATQPRADDMNLAFVSPLVDGRLVDIARST</sequence>
<proteinExistence type="predicted"/>
<dbReference type="Proteomes" id="UP000011976">
    <property type="component" value="Unassembled WGS sequence"/>
</dbReference>
<accession>M9MFS0</accession>
<evidence type="ECO:0000313" key="2">
    <source>
        <dbReference type="EMBL" id="GAC76443.1"/>
    </source>
</evidence>